<feature type="transmembrane region" description="Helical" evidence="9">
    <location>
        <begin position="573"/>
        <end position="592"/>
    </location>
</feature>
<dbReference type="Proteomes" id="UP000232323">
    <property type="component" value="Unassembled WGS sequence"/>
</dbReference>
<evidence type="ECO:0000256" key="6">
    <source>
        <dbReference type="ARBA" id="ARBA00022840"/>
    </source>
</evidence>
<keyword evidence="9" id="KW-0150">Chloroplast</keyword>
<dbReference type="PANTHER" id="PTHR31187:SF1">
    <property type="entry name" value="ADP,ATP CARRIER PROTEIN 1"/>
    <property type="match status" value="1"/>
</dbReference>
<accession>A0A250WVW6</accession>
<comment type="subcellular location">
    <subcellularLocation>
        <location evidence="1">Membrane</location>
        <topology evidence="1">Multi-pass membrane protein</topology>
    </subcellularLocation>
    <subcellularLocation>
        <location evidence="9">Plastid</location>
        <location evidence="9">Chloroplast membrane</location>
        <topology evidence="9">Multi-pass membrane protein</topology>
    </subcellularLocation>
</comment>
<dbReference type="GO" id="GO:0031969">
    <property type="term" value="C:chloroplast membrane"/>
    <property type="evidence" value="ECO:0007669"/>
    <property type="project" value="UniProtKB-SubCell"/>
</dbReference>
<feature type="region of interest" description="Disordered" evidence="10">
    <location>
        <begin position="713"/>
        <end position="746"/>
    </location>
</feature>
<feature type="transmembrane region" description="Helical" evidence="9">
    <location>
        <begin position="668"/>
        <end position="691"/>
    </location>
</feature>
<evidence type="ECO:0000256" key="8">
    <source>
        <dbReference type="ARBA" id="ARBA00023136"/>
    </source>
</evidence>
<dbReference type="AlphaFoldDB" id="A0A250WVW6"/>
<evidence type="ECO:0000256" key="10">
    <source>
        <dbReference type="SAM" id="MobiDB-lite"/>
    </source>
</evidence>
<feature type="transmembrane region" description="Helical" evidence="9">
    <location>
        <begin position="150"/>
        <end position="168"/>
    </location>
</feature>
<evidence type="ECO:0000313" key="11">
    <source>
        <dbReference type="EMBL" id="GAX74906.1"/>
    </source>
</evidence>
<dbReference type="Pfam" id="PF03219">
    <property type="entry name" value="TLC"/>
    <property type="match status" value="2"/>
</dbReference>
<dbReference type="InterPro" id="IPR004667">
    <property type="entry name" value="ADP_ATP_car_bac_type"/>
</dbReference>
<dbReference type="GO" id="GO:0005524">
    <property type="term" value="F:ATP binding"/>
    <property type="evidence" value="ECO:0007669"/>
    <property type="project" value="UniProtKB-KW"/>
</dbReference>
<dbReference type="STRING" id="1157962.A0A250WVW6"/>
<comment type="caution">
    <text evidence="11">The sequence shown here is derived from an EMBL/GenBank/DDBJ whole genome shotgun (WGS) entry which is preliminary data.</text>
</comment>
<proteinExistence type="inferred from homology"/>
<keyword evidence="7 9" id="KW-1133">Transmembrane helix</keyword>
<evidence type="ECO:0000313" key="12">
    <source>
        <dbReference type="Proteomes" id="UP000232323"/>
    </source>
</evidence>
<dbReference type="PANTHER" id="PTHR31187">
    <property type="match status" value="1"/>
</dbReference>
<feature type="transmembrane region" description="Helical" evidence="9">
    <location>
        <begin position="490"/>
        <end position="514"/>
    </location>
</feature>
<evidence type="ECO:0000256" key="7">
    <source>
        <dbReference type="ARBA" id="ARBA00022989"/>
    </source>
</evidence>
<feature type="transmembrane region" description="Helical" evidence="9">
    <location>
        <begin position="180"/>
        <end position="200"/>
    </location>
</feature>
<organism evidence="11 12">
    <name type="scientific">Chlamydomonas eustigma</name>
    <dbReference type="NCBI Taxonomy" id="1157962"/>
    <lineage>
        <taxon>Eukaryota</taxon>
        <taxon>Viridiplantae</taxon>
        <taxon>Chlorophyta</taxon>
        <taxon>core chlorophytes</taxon>
        <taxon>Chlorophyceae</taxon>
        <taxon>CS clade</taxon>
        <taxon>Chlamydomonadales</taxon>
        <taxon>Chlamydomonadaceae</taxon>
        <taxon>Chlamydomonas</taxon>
    </lineage>
</organism>
<feature type="transmembrane region" description="Helical" evidence="9">
    <location>
        <begin position="270"/>
        <end position="289"/>
    </location>
</feature>
<evidence type="ECO:0000256" key="5">
    <source>
        <dbReference type="ARBA" id="ARBA00022741"/>
    </source>
</evidence>
<keyword evidence="4 9" id="KW-0812">Transmembrane</keyword>
<evidence type="ECO:0000256" key="4">
    <source>
        <dbReference type="ARBA" id="ARBA00022692"/>
    </source>
</evidence>
<evidence type="ECO:0000256" key="3">
    <source>
        <dbReference type="ARBA" id="ARBA00022448"/>
    </source>
</evidence>
<evidence type="ECO:0000256" key="9">
    <source>
        <dbReference type="RuleBase" id="RU363121"/>
    </source>
</evidence>
<feature type="transmembrane region" description="Helical" evidence="9">
    <location>
        <begin position="534"/>
        <end position="553"/>
    </location>
</feature>
<keyword evidence="8 9" id="KW-0472">Membrane</keyword>
<evidence type="ECO:0000256" key="1">
    <source>
        <dbReference type="ARBA" id="ARBA00004141"/>
    </source>
</evidence>
<protein>
    <recommendedName>
        <fullName evidence="9">ADP,ATP carrier protein</fullName>
    </recommendedName>
</protein>
<feature type="compositionally biased region" description="Acidic residues" evidence="10">
    <location>
        <begin position="721"/>
        <end position="731"/>
    </location>
</feature>
<dbReference type="EMBL" id="BEGY01000009">
    <property type="protein sequence ID" value="GAX74906.1"/>
    <property type="molecule type" value="Genomic_DNA"/>
</dbReference>
<gene>
    <name evidence="11" type="ORF">CEUSTIGMA_g2352.t1</name>
</gene>
<dbReference type="OrthoDB" id="2190844at2759"/>
<dbReference type="GO" id="GO:0005471">
    <property type="term" value="F:ATP:ADP antiporter activity"/>
    <property type="evidence" value="ECO:0007669"/>
    <property type="project" value="InterPro"/>
</dbReference>
<feature type="transmembrane region" description="Helical" evidence="9">
    <location>
        <begin position="113"/>
        <end position="130"/>
    </location>
</feature>
<keyword evidence="12" id="KW-1185">Reference proteome</keyword>
<reference evidence="11 12" key="1">
    <citation type="submission" date="2017-08" db="EMBL/GenBank/DDBJ databases">
        <title>Acidophilic green algal genome provides insights into adaptation to an acidic environment.</title>
        <authorList>
            <person name="Hirooka S."/>
            <person name="Hirose Y."/>
            <person name="Kanesaki Y."/>
            <person name="Higuchi S."/>
            <person name="Fujiwara T."/>
            <person name="Onuma R."/>
            <person name="Era A."/>
            <person name="Ohbayashi R."/>
            <person name="Uzuka A."/>
            <person name="Nozaki H."/>
            <person name="Yoshikawa H."/>
            <person name="Miyagishima S.Y."/>
        </authorList>
    </citation>
    <scope>NUCLEOTIDE SEQUENCE [LARGE SCALE GENOMIC DNA]</scope>
    <source>
        <strain evidence="11 12">NIES-2499</strain>
    </source>
</reference>
<feature type="transmembrane region" description="Helical" evidence="9">
    <location>
        <begin position="233"/>
        <end position="258"/>
    </location>
</feature>
<feature type="transmembrane region" description="Helical" evidence="9">
    <location>
        <begin position="309"/>
        <end position="327"/>
    </location>
</feature>
<keyword evidence="5 9" id="KW-0547">Nucleotide-binding</keyword>
<keyword evidence="6 9" id="KW-0067">ATP-binding</keyword>
<feature type="transmembrane region" description="Helical" evidence="9">
    <location>
        <begin position="598"/>
        <end position="618"/>
    </location>
</feature>
<evidence type="ECO:0000256" key="2">
    <source>
        <dbReference type="ARBA" id="ARBA00007127"/>
    </source>
</evidence>
<keyword evidence="9" id="KW-0934">Plastid</keyword>
<name>A0A250WVW6_9CHLO</name>
<sequence>MPSIKSSSRVMQKPGNRISIKACLPSVRRPGQLHQSSVLSASLFRLSRLSGTDAWSSSSYSSRGRLTILREASSSSSSNSNVGDLSTGASKARGFLQAVEYQYQKFMRLSGRFLPMVALFFLMAFVNTILDSLKDTLVITASGGGAQVIPYLTVYAVLPSSLVFLFLYSSASQFMTRTALFNAIVTIFMAFFAVFAFVLYPNHDLLHPHQFADSLEGKVPAGLSGLIGMFRNWTFTLFFCMSELWGDVCLGLLFWGLANDTTSLSDAHTLYPLFGLGANIAQSLAGLALKAFSGHGASEASFASQIRTLMLVVLGFSVAALAMYAYIDKKTSQRQDAERQRRMDSKLLARIQRKQDEEAVSSMQMLGQHNEEAVSSMQMLGQQRKVAVENDVERVISSSSVSTSDRCALNPDVGGAVFLAAGSVDDVAANLDSTYNGKAGVPSAAFNGTPAASSLQSSNAQDAAGVDKASTGACTSAEKGKPTLVEIYRVLAASVPIQCLAIMSLAMGLCSNLMEFAWKSHIKLLYSSPGDFTAFMGDVSTWQGLVTGALMVASPTMFRTMGWKGVAAATPQVLLVGGVGFFSCCILYQYVFAPDMSGAAASAVLLTLVYGGAVLYVFGKSAKFSLFKPAEEMVYISLDEQGRTKGKAAIDVVGSQAGKSGGSILQQVLLVISSGAIGGSLPIMFIVYSLMAQGWLKSVTQLSMFNPMYGHPESVHPTLSEDPETEDEEPSSEGLAKSPNEHRTGL</sequence>
<comment type="similarity">
    <text evidence="2 9">Belongs to the ADP/ATP translocase tlc family.</text>
</comment>
<keyword evidence="3 9" id="KW-0813">Transport</keyword>